<comment type="caution">
    <text evidence="15">The sequence shown here is derived from an EMBL/GenBank/DDBJ whole genome shotgun (WGS) entry which is preliminary data.</text>
</comment>
<dbReference type="SUPFAM" id="SSF81343">
    <property type="entry name" value="Fumarate reductase respiratory complex transmembrane subunits"/>
    <property type="match status" value="1"/>
</dbReference>
<gene>
    <name evidence="15" type="primary">sdhC</name>
    <name evidence="15" type="ORF">EBV78_03090</name>
    <name evidence="14" type="ORF">EBX74_03105</name>
</gene>
<evidence type="ECO:0000313" key="16">
    <source>
        <dbReference type="Proteomes" id="UP000572953"/>
    </source>
</evidence>
<proteinExistence type="inferred from homology"/>
<dbReference type="Proteomes" id="UP000747791">
    <property type="component" value="Unassembled WGS sequence"/>
</dbReference>
<comment type="cofactor">
    <cofactor evidence="12">
        <name>heme</name>
        <dbReference type="ChEBI" id="CHEBI:30413"/>
    </cofactor>
    <text evidence="12">The heme is bound between the two transmembrane subunits.</text>
</comment>
<dbReference type="Gene3D" id="1.20.1300.10">
    <property type="entry name" value="Fumarate reductase/succinate dehydrogenase, transmembrane subunit"/>
    <property type="match status" value="1"/>
</dbReference>
<evidence type="ECO:0000256" key="8">
    <source>
        <dbReference type="ARBA" id="ARBA00022989"/>
    </source>
</evidence>
<keyword evidence="6 13" id="KW-0812">Transmembrane</keyword>
<dbReference type="NCBIfam" id="TIGR02970">
    <property type="entry name" value="succ_dehyd_cytB"/>
    <property type="match status" value="1"/>
</dbReference>
<accession>A0A845SBF6</accession>
<evidence type="ECO:0000256" key="9">
    <source>
        <dbReference type="ARBA" id="ARBA00023004"/>
    </source>
</evidence>
<dbReference type="PANTHER" id="PTHR10978:SF5">
    <property type="entry name" value="SUCCINATE DEHYDROGENASE CYTOCHROME B560 SUBUNIT, MITOCHONDRIAL"/>
    <property type="match status" value="1"/>
</dbReference>
<comment type="subcellular location">
    <subcellularLocation>
        <location evidence="2">Membrane</location>
        <topology evidence="2">Multi-pass membrane protein</topology>
    </subcellularLocation>
</comment>
<evidence type="ECO:0000256" key="4">
    <source>
        <dbReference type="ARBA" id="ARBA00020076"/>
    </source>
</evidence>
<evidence type="ECO:0000256" key="3">
    <source>
        <dbReference type="ARBA" id="ARBA00007244"/>
    </source>
</evidence>
<comment type="similarity">
    <text evidence="3">Belongs to the cytochrome b560 family.</text>
</comment>
<dbReference type="InterPro" id="IPR034804">
    <property type="entry name" value="SQR/QFR_C/D"/>
</dbReference>
<keyword evidence="10 13" id="KW-0472">Membrane</keyword>
<dbReference type="GO" id="GO:0046872">
    <property type="term" value="F:metal ion binding"/>
    <property type="evidence" value="ECO:0007669"/>
    <property type="project" value="UniProtKB-KW"/>
</dbReference>
<feature type="binding site" description="axial binding residue" evidence="12">
    <location>
        <position position="81"/>
    </location>
    <ligand>
        <name>heme</name>
        <dbReference type="ChEBI" id="CHEBI:30413"/>
        <note>ligand shared with second transmembrane subunit</note>
    </ligand>
    <ligandPart>
        <name>Fe</name>
        <dbReference type="ChEBI" id="CHEBI:18248"/>
    </ligandPart>
</feature>
<sequence>MEKNSSPLSPHIQIYKWQFSSLLSITHRLTGVINTAGFFLIVLWILFLALGPEYYNFYQKFLRSFVGKFILVGFTWSFVYHMFNGIRHLSWDFGYGYEIKTANLSGIIVLFLSILTTFFIWII</sequence>
<keyword evidence="7 12" id="KW-0479">Metal-binding</keyword>
<evidence type="ECO:0000256" key="11">
    <source>
        <dbReference type="ARBA" id="ARBA00025912"/>
    </source>
</evidence>
<dbReference type="PIRSF" id="PIRSF000178">
    <property type="entry name" value="SDH_cyt_b560"/>
    <property type="match status" value="1"/>
</dbReference>
<evidence type="ECO:0000256" key="10">
    <source>
        <dbReference type="ARBA" id="ARBA00023136"/>
    </source>
</evidence>
<dbReference type="EMBL" id="RGGN01000104">
    <property type="protein sequence ID" value="NCU63061.1"/>
    <property type="molecule type" value="Genomic_DNA"/>
</dbReference>
<keyword evidence="5 12" id="KW-0349">Heme</keyword>
<dbReference type="EMBL" id="RGOB01000082">
    <property type="protein sequence ID" value="NCU53274.1"/>
    <property type="molecule type" value="Genomic_DNA"/>
</dbReference>
<comment type="subunit">
    <text evidence="11">Part of an enzyme complex containing four subunits: a flavoprotein, an iron-sulfur protein, plus two membrane-anchoring proteins, SdhC and SdhD. The complex can form homotrimers.</text>
</comment>
<organism evidence="15 16">
    <name type="scientific">Candidatus Fonsibacter lacus</name>
    <dbReference type="NCBI Taxonomy" id="2576439"/>
    <lineage>
        <taxon>Bacteria</taxon>
        <taxon>Pseudomonadati</taxon>
        <taxon>Pseudomonadota</taxon>
        <taxon>Alphaproteobacteria</taxon>
        <taxon>Candidatus Pelagibacterales</taxon>
        <taxon>Candidatus Pelagibacterales incertae sedis</taxon>
        <taxon>Candidatus Fonsibacter</taxon>
    </lineage>
</organism>
<dbReference type="InterPro" id="IPR014314">
    <property type="entry name" value="Succ_DH_cytb556"/>
</dbReference>
<dbReference type="PANTHER" id="PTHR10978">
    <property type="entry name" value="SUCCINATE DEHYDROGENASE CYTOCHROME B560 SUBUNIT"/>
    <property type="match status" value="1"/>
</dbReference>
<dbReference type="GO" id="GO:0006099">
    <property type="term" value="P:tricarboxylic acid cycle"/>
    <property type="evidence" value="ECO:0007669"/>
    <property type="project" value="InterPro"/>
</dbReference>
<evidence type="ECO:0000313" key="15">
    <source>
        <dbReference type="EMBL" id="NCU63061.1"/>
    </source>
</evidence>
<name>A0A845SBF6_9PROT</name>
<evidence type="ECO:0000313" key="14">
    <source>
        <dbReference type="EMBL" id="NCU53274.1"/>
    </source>
</evidence>
<dbReference type="GO" id="GO:0009055">
    <property type="term" value="F:electron transfer activity"/>
    <property type="evidence" value="ECO:0007669"/>
    <property type="project" value="InterPro"/>
</dbReference>
<protein>
    <recommendedName>
        <fullName evidence="4">Succinate dehydrogenase cytochrome b556 subunit</fullName>
    </recommendedName>
</protein>
<keyword evidence="8 13" id="KW-1133">Transmembrane helix</keyword>
<feature type="transmembrane region" description="Helical" evidence="13">
    <location>
        <begin position="62"/>
        <end position="83"/>
    </location>
</feature>
<feature type="transmembrane region" description="Helical" evidence="13">
    <location>
        <begin position="29"/>
        <end position="50"/>
    </location>
</feature>
<evidence type="ECO:0000256" key="1">
    <source>
        <dbReference type="ARBA" id="ARBA00004050"/>
    </source>
</evidence>
<feature type="transmembrane region" description="Helical" evidence="13">
    <location>
        <begin position="103"/>
        <end position="122"/>
    </location>
</feature>
<evidence type="ECO:0000256" key="13">
    <source>
        <dbReference type="SAM" id="Phobius"/>
    </source>
</evidence>
<evidence type="ECO:0000256" key="2">
    <source>
        <dbReference type="ARBA" id="ARBA00004141"/>
    </source>
</evidence>
<dbReference type="InterPro" id="IPR018495">
    <property type="entry name" value="Succ_DH_cyt_bsu_CS"/>
</dbReference>
<comment type="function">
    <text evidence="1">Membrane-anchoring subunit of succinate dehydrogenase (SDH).</text>
</comment>
<dbReference type="InterPro" id="IPR000701">
    <property type="entry name" value="SuccDH_FuR_B_TM-su"/>
</dbReference>
<dbReference type="AlphaFoldDB" id="A0A845SBF6"/>
<dbReference type="CDD" id="cd03499">
    <property type="entry name" value="SQR_TypeC_SdhC"/>
    <property type="match status" value="1"/>
</dbReference>
<evidence type="ECO:0000256" key="5">
    <source>
        <dbReference type="ARBA" id="ARBA00022617"/>
    </source>
</evidence>
<evidence type="ECO:0000256" key="12">
    <source>
        <dbReference type="PIRSR" id="PIRSR000178-1"/>
    </source>
</evidence>
<evidence type="ECO:0000256" key="7">
    <source>
        <dbReference type="ARBA" id="ARBA00022723"/>
    </source>
</evidence>
<keyword evidence="9 12" id="KW-0408">Iron</keyword>
<dbReference type="GO" id="GO:0016020">
    <property type="term" value="C:membrane"/>
    <property type="evidence" value="ECO:0007669"/>
    <property type="project" value="UniProtKB-SubCell"/>
</dbReference>
<dbReference type="PROSITE" id="PS01001">
    <property type="entry name" value="SDH_CYT_2"/>
    <property type="match status" value="1"/>
</dbReference>
<reference evidence="15 16" key="1">
    <citation type="submission" date="2018-10" db="EMBL/GenBank/DDBJ databases">
        <title>Iterative Subtractive Binning of Freshwater Chronoseries Metagenomes Recovers Nearly Complete Genomes from over Four Hundred Novel Species.</title>
        <authorList>
            <person name="Rodriguez-R L.M."/>
            <person name="Tsementzi D."/>
            <person name="Luo C."/>
            <person name="Konstantinidis K.T."/>
        </authorList>
    </citation>
    <scope>NUCLEOTIDE SEQUENCE [LARGE SCALE GENOMIC DNA]</scope>
    <source>
        <strain evidence="15">WB7_2B_003</strain>
        <strain evidence="14">WB8_2A_004</strain>
    </source>
</reference>
<dbReference type="Proteomes" id="UP000572953">
    <property type="component" value="Unassembled WGS sequence"/>
</dbReference>
<evidence type="ECO:0000256" key="6">
    <source>
        <dbReference type="ARBA" id="ARBA00022692"/>
    </source>
</evidence>
<dbReference type="Pfam" id="PF01127">
    <property type="entry name" value="Sdh_cyt"/>
    <property type="match status" value="1"/>
</dbReference>